<sequence>MSAITKRKHIQLIGFTLVVAIGWFAISLVRTIREIPEAYAAWDTGTLLTTYMEQNDGRWPSDWDDLATVIGAGQPMLFSRSDSDGNPISNSEYIDKLRTMIKVDWSFDPVPGTTDSPVTRPDGGILQTVWVGGEPNAMIRSFIAHHADSSELTGNNPMQPSGEVKRFGVDNQLSPPADR</sequence>
<feature type="compositionally biased region" description="Polar residues" evidence="1">
    <location>
        <begin position="150"/>
        <end position="159"/>
    </location>
</feature>
<dbReference type="Proteomes" id="UP001430306">
    <property type="component" value="Unassembled WGS sequence"/>
</dbReference>
<evidence type="ECO:0000256" key="1">
    <source>
        <dbReference type="SAM" id="MobiDB-lite"/>
    </source>
</evidence>
<keyword evidence="2" id="KW-1133">Transmembrane helix</keyword>
<gene>
    <name evidence="3" type="ORF">LOC71_05005</name>
</gene>
<name>A0ABS8NFK8_9BACT</name>
<evidence type="ECO:0000313" key="3">
    <source>
        <dbReference type="EMBL" id="MCC9641623.1"/>
    </source>
</evidence>
<reference evidence="3" key="1">
    <citation type="submission" date="2021-11" db="EMBL/GenBank/DDBJ databases">
        <title>Genome sequence.</title>
        <authorList>
            <person name="Sun Q."/>
        </authorList>
    </citation>
    <scope>NUCLEOTIDE SEQUENCE</scope>
    <source>
        <strain evidence="3">JC740</strain>
    </source>
</reference>
<protein>
    <submittedName>
        <fullName evidence="3">Uncharacterized protein</fullName>
    </submittedName>
</protein>
<keyword evidence="2" id="KW-0472">Membrane</keyword>
<dbReference type="RefSeq" id="WP_230271927.1">
    <property type="nucleotide sequence ID" value="NZ_JAJKFW010000009.1"/>
</dbReference>
<feature type="transmembrane region" description="Helical" evidence="2">
    <location>
        <begin position="12"/>
        <end position="29"/>
    </location>
</feature>
<dbReference type="EMBL" id="JAJKFW010000009">
    <property type="protein sequence ID" value="MCC9641623.1"/>
    <property type="molecule type" value="Genomic_DNA"/>
</dbReference>
<comment type="caution">
    <text evidence="3">The sequence shown here is derived from an EMBL/GenBank/DDBJ whole genome shotgun (WGS) entry which is preliminary data.</text>
</comment>
<evidence type="ECO:0000313" key="4">
    <source>
        <dbReference type="Proteomes" id="UP001430306"/>
    </source>
</evidence>
<keyword evidence="2" id="KW-0812">Transmembrane</keyword>
<organism evidence="3 4">
    <name type="scientific">Rhodopirellula halodulae</name>
    <dbReference type="NCBI Taxonomy" id="2894198"/>
    <lineage>
        <taxon>Bacteria</taxon>
        <taxon>Pseudomonadati</taxon>
        <taxon>Planctomycetota</taxon>
        <taxon>Planctomycetia</taxon>
        <taxon>Pirellulales</taxon>
        <taxon>Pirellulaceae</taxon>
        <taxon>Rhodopirellula</taxon>
    </lineage>
</organism>
<evidence type="ECO:0000256" key="2">
    <source>
        <dbReference type="SAM" id="Phobius"/>
    </source>
</evidence>
<proteinExistence type="predicted"/>
<keyword evidence="4" id="KW-1185">Reference proteome</keyword>
<feature type="region of interest" description="Disordered" evidence="1">
    <location>
        <begin position="150"/>
        <end position="179"/>
    </location>
</feature>
<accession>A0ABS8NFK8</accession>